<name>A0A813GL27_POLGL</name>
<feature type="non-terminal residue" evidence="1">
    <location>
        <position position="1"/>
    </location>
</feature>
<evidence type="ECO:0000313" key="1">
    <source>
        <dbReference type="EMBL" id="CAE8625681.1"/>
    </source>
</evidence>
<reference evidence="1" key="1">
    <citation type="submission" date="2021-02" db="EMBL/GenBank/DDBJ databases">
        <authorList>
            <person name="Dougan E. K."/>
            <person name="Rhodes N."/>
            <person name="Thang M."/>
            <person name="Chan C."/>
        </authorList>
    </citation>
    <scope>NUCLEOTIDE SEQUENCE</scope>
</reference>
<accession>A0A813GL27</accession>
<sequence>QSSVSLASILPPGHVCAGPRGANALRLPTLDANGADSCLAMFLPHSTCCAASPLQINSGQPPLPRVAQQFGAAFWQLCGRLQVRVAAGSRQGNLMV</sequence>
<protein>
    <submittedName>
        <fullName evidence="1">Uncharacterized protein</fullName>
    </submittedName>
</protein>
<comment type="caution">
    <text evidence="1">The sequence shown here is derived from an EMBL/GenBank/DDBJ whole genome shotgun (WGS) entry which is preliminary data.</text>
</comment>
<gene>
    <name evidence="1" type="ORF">PGLA1383_LOCUS42663</name>
</gene>
<evidence type="ECO:0000313" key="2">
    <source>
        <dbReference type="Proteomes" id="UP000654075"/>
    </source>
</evidence>
<dbReference type="Proteomes" id="UP000654075">
    <property type="component" value="Unassembled WGS sequence"/>
</dbReference>
<proteinExistence type="predicted"/>
<keyword evidence="2" id="KW-1185">Reference proteome</keyword>
<dbReference type="EMBL" id="CAJNNV010028770">
    <property type="protein sequence ID" value="CAE8625681.1"/>
    <property type="molecule type" value="Genomic_DNA"/>
</dbReference>
<dbReference type="AlphaFoldDB" id="A0A813GL27"/>
<organism evidence="1 2">
    <name type="scientific">Polarella glacialis</name>
    <name type="common">Dinoflagellate</name>
    <dbReference type="NCBI Taxonomy" id="89957"/>
    <lineage>
        <taxon>Eukaryota</taxon>
        <taxon>Sar</taxon>
        <taxon>Alveolata</taxon>
        <taxon>Dinophyceae</taxon>
        <taxon>Suessiales</taxon>
        <taxon>Suessiaceae</taxon>
        <taxon>Polarella</taxon>
    </lineage>
</organism>